<proteinExistence type="predicted"/>
<keyword evidence="8" id="KW-1185">Reference proteome</keyword>
<dbReference type="PROSITE" id="PS50023">
    <property type="entry name" value="LIM_DOMAIN_2"/>
    <property type="match status" value="2"/>
</dbReference>
<gene>
    <name evidence="7" type="ORF">AMAG_17730</name>
</gene>
<feature type="domain" description="LIM zinc-binding" evidence="6">
    <location>
        <begin position="91"/>
        <end position="153"/>
    </location>
</feature>
<dbReference type="PANTHER" id="PTHR24205">
    <property type="entry name" value="FOUR AND A HALF LIM DOMAINS PROTEIN"/>
    <property type="match status" value="1"/>
</dbReference>
<dbReference type="SMART" id="SM00132">
    <property type="entry name" value="LIM"/>
    <property type="match status" value="3"/>
</dbReference>
<evidence type="ECO:0000256" key="2">
    <source>
        <dbReference type="ARBA" id="ARBA00022737"/>
    </source>
</evidence>
<dbReference type="PANTHER" id="PTHR24205:SF16">
    <property type="entry name" value="GH01042P-RELATED"/>
    <property type="match status" value="1"/>
</dbReference>
<evidence type="ECO:0000256" key="5">
    <source>
        <dbReference type="PROSITE-ProRule" id="PRU00125"/>
    </source>
</evidence>
<dbReference type="SUPFAM" id="SSF57716">
    <property type="entry name" value="Glucocorticoid receptor-like (DNA-binding domain)"/>
    <property type="match status" value="2"/>
</dbReference>
<dbReference type="EMBL" id="GG745328">
    <property type="protein sequence ID" value="KNE55057.1"/>
    <property type="molecule type" value="Genomic_DNA"/>
</dbReference>
<dbReference type="AlphaFoldDB" id="A0A0L0RXG0"/>
<dbReference type="Pfam" id="PF00412">
    <property type="entry name" value="LIM"/>
    <property type="match status" value="3"/>
</dbReference>
<evidence type="ECO:0000313" key="7">
    <source>
        <dbReference type="EMBL" id="KNE55057.1"/>
    </source>
</evidence>
<dbReference type="InterPro" id="IPR001781">
    <property type="entry name" value="Znf_LIM"/>
</dbReference>
<evidence type="ECO:0000256" key="4">
    <source>
        <dbReference type="ARBA" id="ARBA00023038"/>
    </source>
</evidence>
<dbReference type="GO" id="GO:0046872">
    <property type="term" value="F:metal ion binding"/>
    <property type="evidence" value="ECO:0007669"/>
    <property type="project" value="UniProtKB-KW"/>
</dbReference>
<dbReference type="STRING" id="578462.A0A0L0RXG0"/>
<dbReference type="Gene3D" id="2.10.110.10">
    <property type="entry name" value="Cysteine Rich Protein"/>
    <property type="match status" value="3"/>
</dbReference>
<organism evidence="7 8">
    <name type="scientific">Allomyces macrogynus (strain ATCC 38327)</name>
    <name type="common">Allomyces javanicus var. macrogynus</name>
    <dbReference type="NCBI Taxonomy" id="578462"/>
    <lineage>
        <taxon>Eukaryota</taxon>
        <taxon>Fungi</taxon>
        <taxon>Fungi incertae sedis</taxon>
        <taxon>Blastocladiomycota</taxon>
        <taxon>Blastocladiomycetes</taxon>
        <taxon>Blastocladiales</taxon>
        <taxon>Blastocladiaceae</taxon>
        <taxon>Allomyces</taxon>
    </lineage>
</organism>
<dbReference type="eggNOG" id="KOG1704">
    <property type="taxonomic scope" value="Eukaryota"/>
</dbReference>
<dbReference type="PROSITE" id="PS00478">
    <property type="entry name" value="LIM_DOMAIN_1"/>
    <property type="match status" value="1"/>
</dbReference>
<evidence type="ECO:0000256" key="3">
    <source>
        <dbReference type="ARBA" id="ARBA00022833"/>
    </source>
</evidence>
<evidence type="ECO:0000259" key="6">
    <source>
        <dbReference type="PROSITE" id="PS50023"/>
    </source>
</evidence>
<dbReference type="OrthoDB" id="1112565at2759"/>
<dbReference type="GO" id="GO:0005634">
    <property type="term" value="C:nucleus"/>
    <property type="evidence" value="ECO:0007669"/>
    <property type="project" value="TreeGrafter"/>
</dbReference>
<keyword evidence="2" id="KW-0677">Repeat</keyword>
<keyword evidence="4 5" id="KW-0440">LIM domain</keyword>
<feature type="domain" description="LIM zinc-binding" evidence="6">
    <location>
        <begin position="154"/>
        <end position="219"/>
    </location>
</feature>
<dbReference type="Proteomes" id="UP000054350">
    <property type="component" value="Unassembled WGS sequence"/>
</dbReference>
<dbReference type="CDD" id="cd08368">
    <property type="entry name" value="LIM"/>
    <property type="match status" value="2"/>
</dbReference>
<name>A0A0L0RXG0_ALLM3</name>
<sequence length="227" mass="24388">MGETMIDPVFAHLKRDLAAIHDGSFLSTISHDPVAIEPIKEADAITYANEQTYHRAHFACTRCWTALFGVPYVLIAAQPVCNTCYAADLCPKCTRCALPIASGQILSIKDGAMAFHEACFACSTCNTALVGTPFFETPGGGLACRMCYSASIAPECARCGEKIGVGEDGRAEMLVINEKKYHQRCFTCYECGAPFEDMKALQVGDRFLCKADFNQIATGAAADAGAQ</sequence>
<keyword evidence="1 5" id="KW-0479">Metal-binding</keyword>
<reference evidence="7 8" key="1">
    <citation type="submission" date="2009-11" db="EMBL/GenBank/DDBJ databases">
        <title>Annotation of Allomyces macrogynus ATCC 38327.</title>
        <authorList>
            <consortium name="The Broad Institute Genome Sequencing Platform"/>
            <person name="Russ C."/>
            <person name="Cuomo C."/>
            <person name="Burger G."/>
            <person name="Gray M.W."/>
            <person name="Holland P.W.H."/>
            <person name="King N."/>
            <person name="Lang F.B.F."/>
            <person name="Roger A.J."/>
            <person name="Ruiz-Trillo I."/>
            <person name="Young S.K."/>
            <person name="Zeng Q."/>
            <person name="Gargeya S."/>
            <person name="Fitzgerald M."/>
            <person name="Haas B."/>
            <person name="Abouelleil A."/>
            <person name="Alvarado L."/>
            <person name="Arachchi H.M."/>
            <person name="Berlin A."/>
            <person name="Chapman S.B."/>
            <person name="Gearin G."/>
            <person name="Goldberg J."/>
            <person name="Griggs A."/>
            <person name="Gujja S."/>
            <person name="Hansen M."/>
            <person name="Heiman D."/>
            <person name="Howarth C."/>
            <person name="Larimer J."/>
            <person name="Lui A."/>
            <person name="MacDonald P.J.P."/>
            <person name="McCowen C."/>
            <person name="Montmayeur A."/>
            <person name="Murphy C."/>
            <person name="Neiman D."/>
            <person name="Pearson M."/>
            <person name="Priest M."/>
            <person name="Roberts A."/>
            <person name="Saif S."/>
            <person name="Shea T."/>
            <person name="Sisk P."/>
            <person name="Stolte C."/>
            <person name="Sykes S."/>
            <person name="Wortman J."/>
            <person name="Nusbaum C."/>
            <person name="Birren B."/>
        </authorList>
    </citation>
    <scope>NUCLEOTIDE SEQUENCE [LARGE SCALE GENOMIC DNA]</scope>
    <source>
        <strain evidence="7 8">ATCC 38327</strain>
    </source>
</reference>
<dbReference type="GO" id="GO:0003712">
    <property type="term" value="F:transcription coregulator activity"/>
    <property type="evidence" value="ECO:0007669"/>
    <property type="project" value="TreeGrafter"/>
</dbReference>
<evidence type="ECO:0000256" key="1">
    <source>
        <dbReference type="ARBA" id="ARBA00022723"/>
    </source>
</evidence>
<protein>
    <recommendedName>
        <fullName evidence="6">LIM zinc-binding domain-containing protein</fullName>
    </recommendedName>
</protein>
<reference evidence="8" key="2">
    <citation type="submission" date="2009-11" db="EMBL/GenBank/DDBJ databases">
        <title>The Genome Sequence of Allomyces macrogynus strain ATCC 38327.</title>
        <authorList>
            <consortium name="The Broad Institute Genome Sequencing Platform"/>
            <person name="Russ C."/>
            <person name="Cuomo C."/>
            <person name="Shea T."/>
            <person name="Young S.K."/>
            <person name="Zeng Q."/>
            <person name="Koehrsen M."/>
            <person name="Haas B."/>
            <person name="Borodovsky M."/>
            <person name="Guigo R."/>
            <person name="Alvarado L."/>
            <person name="Berlin A."/>
            <person name="Borenstein D."/>
            <person name="Chen Z."/>
            <person name="Engels R."/>
            <person name="Freedman E."/>
            <person name="Gellesch M."/>
            <person name="Goldberg J."/>
            <person name="Griggs A."/>
            <person name="Gujja S."/>
            <person name="Heiman D."/>
            <person name="Hepburn T."/>
            <person name="Howarth C."/>
            <person name="Jen D."/>
            <person name="Larson L."/>
            <person name="Lewis B."/>
            <person name="Mehta T."/>
            <person name="Park D."/>
            <person name="Pearson M."/>
            <person name="Roberts A."/>
            <person name="Saif S."/>
            <person name="Shenoy N."/>
            <person name="Sisk P."/>
            <person name="Stolte C."/>
            <person name="Sykes S."/>
            <person name="Walk T."/>
            <person name="White J."/>
            <person name="Yandava C."/>
            <person name="Burger G."/>
            <person name="Gray M.W."/>
            <person name="Holland P.W.H."/>
            <person name="King N."/>
            <person name="Lang F.B.F."/>
            <person name="Roger A.J."/>
            <person name="Ruiz-Trillo I."/>
            <person name="Lander E."/>
            <person name="Nusbaum C."/>
        </authorList>
    </citation>
    <scope>NUCLEOTIDE SEQUENCE [LARGE SCALE GENOMIC DNA]</scope>
    <source>
        <strain evidence="8">ATCC 38327</strain>
    </source>
</reference>
<accession>A0A0L0RXG0</accession>
<evidence type="ECO:0000313" key="8">
    <source>
        <dbReference type="Proteomes" id="UP000054350"/>
    </source>
</evidence>
<keyword evidence="3 5" id="KW-0862">Zinc</keyword>
<dbReference type="VEuPathDB" id="FungiDB:AMAG_17730"/>